<comment type="caution">
    <text evidence="2">The sequence shown here is derived from an EMBL/GenBank/DDBJ whole genome shotgun (WGS) entry which is preliminary data.</text>
</comment>
<keyword evidence="3" id="KW-1185">Reference proteome</keyword>
<dbReference type="InterPro" id="IPR001387">
    <property type="entry name" value="Cro/C1-type_HTH"/>
</dbReference>
<evidence type="ECO:0000259" key="1">
    <source>
        <dbReference type="PROSITE" id="PS50943"/>
    </source>
</evidence>
<gene>
    <name evidence="2" type="ORF">ACFYTF_29275</name>
</gene>
<protein>
    <submittedName>
        <fullName evidence="2">Multiprotein-bridging factor 1 family protein</fullName>
    </submittedName>
</protein>
<dbReference type="SUPFAM" id="SSF47413">
    <property type="entry name" value="lambda repressor-like DNA-binding domains"/>
    <property type="match status" value="1"/>
</dbReference>
<reference evidence="2 3" key="1">
    <citation type="submission" date="2024-10" db="EMBL/GenBank/DDBJ databases">
        <title>The Natural Products Discovery Center: Release of the First 8490 Sequenced Strains for Exploring Actinobacteria Biosynthetic Diversity.</title>
        <authorList>
            <person name="Kalkreuter E."/>
            <person name="Kautsar S.A."/>
            <person name="Yang D."/>
            <person name="Bader C.D."/>
            <person name="Teijaro C.N."/>
            <person name="Fluegel L."/>
            <person name="Davis C.M."/>
            <person name="Simpson J.R."/>
            <person name="Lauterbach L."/>
            <person name="Steele A.D."/>
            <person name="Gui C."/>
            <person name="Meng S."/>
            <person name="Li G."/>
            <person name="Viehrig K."/>
            <person name="Ye F."/>
            <person name="Su P."/>
            <person name="Kiefer A.F."/>
            <person name="Nichols A."/>
            <person name="Cepeda A.J."/>
            <person name="Yan W."/>
            <person name="Fan B."/>
            <person name="Jiang Y."/>
            <person name="Adhikari A."/>
            <person name="Zheng C.-J."/>
            <person name="Schuster L."/>
            <person name="Cowan T.M."/>
            <person name="Smanski M.J."/>
            <person name="Chevrette M.G."/>
            <person name="De Carvalho L.P.S."/>
            <person name="Shen B."/>
        </authorList>
    </citation>
    <scope>NUCLEOTIDE SEQUENCE [LARGE SCALE GENOMIC DNA]</scope>
    <source>
        <strain evidence="2 3">NPDC004045</strain>
    </source>
</reference>
<feature type="domain" description="HTH cro/C1-type" evidence="1">
    <location>
        <begin position="15"/>
        <end position="68"/>
    </location>
</feature>
<sequence>MSDQATKVLAANAERARLDRRWTQKDLAVAVGTTRDVIANLESGRMQSVSLQLAADIAAALDTPLAVLIGDGSSAESTAQRKIDAIRLILGSS</sequence>
<accession>A0ABW6PWX2</accession>
<evidence type="ECO:0000313" key="3">
    <source>
        <dbReference type="Proteomes" id="UP001601444"/>
    </source>
</evidence>
<dbReference type="SMART" id="SM00530">
    <property type="entry name" value="HTH_XRE"/>
    <property type="match status" value="1"/>
</dbReference>
<name>A0ABW6PWX2_9NOCA</name>
<evidence type="ECO:0000313" key="2">
    <source>
        <dbReference type="EMBL" id="MFF0546935.1"/>
    </source>
</evidence>
<dbReference type="Gene3D" id="1.10.260.40">
    <property type="entry name" value="lambda repressor-like DNA-binding domains"/>
    <property type="match status" value="1"/>
</dbReference>
<organism evidence="2 3">
    <name type="scientific">Nocardia thailandica</name>
    <dbReference type="NCBI Taxonomy" id="257275"/>
    <lineage>
        <taxon>Bacteria</taxon>
        <taxon>Bacillati</taxon>
        <taxon>Actinomycetota</taxon>
        <taxon>Actinomycetes</taxon>
        <taxon>Mycobacteriales</taxon>
        <taxon>Nocardiaceae</taxon>
        <taxon>Nocardia</taxon>
    </lineage>
</organism>
<dbReference type="PROSITE" id="PS50943">
    <property type="entry name" value="HTH_CROC1"/>
    <property type="match status" value="1"/>
</dbReference>
<dbReference type="Pfam" id="PF01381">
    <property type="entry name" value="HTH_3"/>
    <property type="match status" value="1"/>
</dbReference>
<dbReference type="Proteomes" id="UP001601444">
    <property type="component" value="Unassembled WGS sequence"/>
</dbReference>
<dbReference type="InterPro" id="IPR010982">
    <property type="entry name" value="Lambda_DNA-bd_dom_sf"/>
</dbReference>
<dbReference type="RefSeq" id="WP_387703119.1">
    <property type="nucleotide sequence ID" value="NZ_JBIAMX010000029.1"/>
</dbReference>
<proteinExistence type="predicted"/>
<dbReference type="EMBL" id="JBIAMX010000029">
    <property type="protein sequence ID" value="MFF0546935.1"/>
    <property type="molecule type" value="Genomic_DNA"/>
</dbReference>
<dbReference type="CDD" id="cd00093">
    <property type="entry name" value="HTH_XRE"/>
    <property type="match status" value="1"/>
</dbReference>